<gene>
    <name evidence="1" type="primary">ytxJ</name>
    <name evidence="1" type="ORF">GLW04_09245</name>
</gene>
<dbReference type="Proteomes" id="UP000460949">
    <property type="component" value="Unassembled WGS sequence"/>
</dbReference>
<proteinExistence type="predicted"/>
<protein>
    <submittedName>
        <fullName evidence="1">Bacillithiol system redox-active protein YtxJ</fullName>
    </submittedName>
</protein>
<evidence type="ECO:0000313" key="1">
    <source>
        <dbReference type="EMBL" id="MYL20070.1"/>
    </source>
</evidence>
<evidence type="ECO:0000313" key="2">
    <source>
        <dbReference type="Proteomes" id="UP000460949"/>
    </source>
</evidence>
<dbReference type="Gene3D" id="3.40.30.10">
    <property type="entry name" value="Glutaredoxin"/>
    <property type="match status" value="1"/>
</dbReference>
<dbReference type="RefSeq" id="WP_160836383.1">
    <property type="nucleotide sequence ID" value="NZ_JAIVAK010000002.1"/>
</dbReference>
<name>A0A845DRE5_9BACI</name>
<dbReference type="NCBIfam" id="TIGR04019">
    <property type="entry name" value="B_thiol_YtxJ"/>
    <property type="match status" value="1"/>
</dbReference>
<dbReference type="OrthoDB" id="677051at2"/>
<reference evidence="1 2" key="1">
    <citation type="submission" date="2019-11" db="EMBL/GenBank/DDBJ databases">
        <title>Genome sequences of 17 halophilic strains isolated from different environments.</title>
        <authorList>
            <person name="Furrow R.E."/>
        </authorList>
    </citation>
    <scope>NUCLEOTIDE SEQUENCE [LARGE SCALE GENOMIC DNA]</scope>
    <source>
        <strain evidence="1 2">22511_23_Filter</strain>
    </source>
</reference>
<accession>A0A845DRE5</accession>
<sequence>MTIEVIQDKQAFEQVVNEKEAFILLKHSLTCPVSTFAHHQYKQFTDGANVPCYILHVQEARDLSSHIASEYGVQHESPQALYFKNGQVVWHDSHGAITADQLKEVTA</sequence>
<dbReference type="Pfam" id="PF11009">
    <property type="entry name" value="BrxC"/>
    <property type="match status" value="1"/>
</dbReference>
<dbReference type="AlphaFoldDB" id="A0A845DRE5"/>
<comment type="caution">
    <text evidence="1">The sequence shown here is derived from an EMBL/GenBank/DDBJ whole genome shotgun (WGS) entry which is preliminary data.</text>
</comment>
<dbReference type="EMBL" id="WMET01000001">
    <property type="protein sequence ID" value="MYL20070.1"/>
    <property type="molecule type" value="Genomic_DNA"/>
</dbReference>
<dbReference type="InterPro" id="IPR036249">
    <property type="entry name" value="Thioredoxin-like_sf"/>
</dbReference>
<organism evidence="1 2">
    <name type="scientific">Halobacillus litoralis</name>
    <dbReference type="NCBI Taxonomy" id="45668"/>
    <lineage>
        <taxon>Bacteria</taxon>
        <taxon>Bacillati</taxon>
        <taxon>Bacillota</taxon>
        <taxon>Bacilli</taxon>
        <taxon>Bacillales</taxon>
        <taxon>Bacillaceae</taxon>
        <taxon>Halobacillus</taxon>
    </lineage>
</organism>
<dbReference type="SUPFAM" id="SSF52833">
    <property type="entry name" value="Thioredoxin-like"/>
    <property type="match status" value="1"/>
</dbReference>
<dbReference type="InterPro" id="IPR022551">
    <property type="entry name" value="BrxC"/>
</dbReference>